<dbReference type="Proteomes" id="UP000019426">
    <property type="component" value="Chromosome M2/40_rep1"/>
</dbReference>
<dbReference type="InterPro" id="IPR008258">
    <property type="entry name" value="Transglycosylase_SLT_dom_1"/>
</dbReference>
<reference evidence="2 3" key="1">
    <citation type="submission" date="2013-11" db="EMBL/GenBank/DDBJ databases">
        <title>Complete genome sequence of Clostridum sp. M2/40.</title>
        <authorList>
            <person name="Wibberg D."/>
            <person name="Puehler A."/>
            <person name="Schlueter A."/>
        </authorList>
    </citation>
    <scope>NUCLEOTIDE SEQUENCE [LARGE SCALE GENOMIC DNA]</scope>
    <source>
        <strain evidence="3">M2/40</strain>
    </source>
</reference>
<dbReference type="Pfam" id="PF01464">
    <property type="entry name" value="SLT"/>
    <property type="match status" value="1"/>
</dbReference>
<dbReference type="PATRIC" id="fig|1216932.3.peg.1517"/>
<dbReference type="STRING" id="1216932.CM240_1525"/>
<dbReference type="HOGENOM" id="CLU_065765_7_0_9"/>
<evidence type="ECO:0000313" key="3">
    <source>
        <dbReference type="Proteomes" id="UP000019426"/>
    </source>
</evidence>
<dbReference type="KEGG" id="clt:CM240_1525"/>
<proteinExistence type="predicted"/>
<dbReference type="InterPro" id="IPR023346">
    <property type="entry name" value="Lysozyme-like_dom_sf"/>
</dbReference>
<evidence type="ECO:0000313" key="2">
    <source>
        <dbReference type="EMBL" id="CDM68683.1"/>
    </source>
</evidence>
<dbReference type="PANTHER" id="PTHR37423:SF2">
    <property type="entry name" value="MEMBRANE-BOUND LYTIC MUREIN TRANSGLYCOSYLASE C"/>
    <property type="match status" value="1"/>
</dbReference>
<feature type="domain" description="Transglycosylase SLT" evidence="1">
    <location>
        <begin position="38"/>
        <end position="145"/>
    </location>
</feature>
<dbReference type="AlphaFoldDB" id="W6RWD5"/>
<dbReference type="PANTHER" id="PTHR37423">
    <property type="entry name" value="SOLUBLE LYTIC MUREIN TRANSGLYCOSYLASE-RELATED"/>
    <property type="match status" value="1"/>
</dbReference>
<accession>W6RWD5</accession>
<gene>
    <name evidence="2" type="ORF">CM240_1525</name>
</gene>
<dbReference type="Gene3D" id="1.10.530.10">
    <property type="match status" value="1"/>
</dbReference>
<organism evidence="2 3">
    <name type="scientific">Clostridium bornimense</name>
    <dbReference type="NCBI Taxonomy" id="1216932"/>
    <lineage>
        <taxon>Bacteria</taxon>
        <taxon>Bacillati</taxon>
        <taxon>Bacillota</taxon>
        <taxon>Clostridia</taxon>
        <taxon>Eubacteriales</taxon>
        <taxon>Clostridiaceae</taxon>
        <taxon>Clostridium</taxon>
    </lineage>
</organism>
<dbReference type="eggNOG" id="COG0741">
    <property type="taxonomic scope" value="Bacteria"/>
</dbReference>
<dbReference type="RefSeq" id="WP_044037944.1">
    <property type="nucleotide sequence ID" value="NZ_HG917868.1"/>
</dbReference>
<dbReference type="SUPFAM" id="SSF53955">
    <property type="entry name" value="Lysozyme-like"/>
    <property type="match status" value="1"/>
</dbReference>
<keyword evidence="3" id="KW-1185">Reference proteome</keyword>
<sequence>MKKLCRFIILFLILVLVYISFKPVMKLIFPLKYKNIVLEYSEENDVDPLFIMSIIKAESNFNKDAKSNKGALGLMQVTPSTGEWIAEKLNEEIFEEDKLFDPDTNIRYGIWYINYLSNQFDGNLNLIIAAYNAGPGSVDKWLNDSSYSQNGEDLDNIPFVETDKYVEKVNFFYNIYKFLYR</sequence>
<evidence type="ECO:0000259" key="1">
    <source>
        <dbReference type="Pfam" id="PF01464"/>
    </source>
</evidence>
<protein>
    <submittedName>
        <fullName evidence="2">Transglycosylase</fullName>
    </submittedName>
</protein>
<dbReference type="OrthoDB" id="9815002at2"/>
<dbReference type="EMBL" id="HG917868">
    <property type="protein sequence ID" value="CDM68683.1"/>
    <property type="molecule type" value="Genomic_DNA"/>
</dbReference>
<dbReference type="CDD" id="cd16896">
    <property type="entry name" value="LT_Slt70-like"/>
    <property type="match status" value="1"/>
</dbReference>
<name>W6RWD5_9CLOT</name>